<dbReference type="GO" id="GO:0016020">
    <property type="term" value="C:membrane"/>
    <property type="evidence" value="ECO:0007669"/>
    <property type="project" value="TreeGrafter"/>
</dbReference>
<dbReference type="InterPro" id="IPR029058">
    <property type="entry name" value="AB_hydrolase_fold"/>
</dbReference>
<organism evidence="2 3">
    <name type="scientific">Actinoplanes octamycinicus</name>
    <dbReference type="NCBI Taxonomy" id="135948"/>
    <lineage>
        <taxon>Bacteria</taxon>
        <taxon>Bacillati</taxon>
        <taxon>Actinomycetota</taxon>
        <taxon>Actinomycetes</taxon>
        <taxon>Micromonosporales</taxon>
        <taxon>Micromonosporaceae</taxon>
        <taxon>Actinoplanes</taxon>
    </lineage>
</organism>
<evidence type="ECO:0000259" key="1">
    <source>
        <dbReference type="Pfam" id="PF12697"/>
    </source>
</evidence>
<evidence type="ECO:0000313" key="3">
    <source>
        <dbReference type="Proteomes" id="UP000546162"/>
    </source>
</evidence>
<dbReference type="SUPFAM" id="SSF53474">
    <property type="entry name" value="alpha/beta-Hydrolases"/>
    <property type="match status" value="1"/>
</dbReference>
<dbReference type="AlphaFoldDB" id="A0A7W7H330"/>
<dbReference type="GO" id="GO:0003824">
    <property type="term" value="F:catalytic activity"/>
    <property type="evidence" value="ECO:0007669"/>
    <property type="project" value="UniProtKB-ARBA"/>
</dbReference>
<keyword evidence="3" id="KW-1185">Reference proteome</keyword>
<reference evidence="2 3" key="1">
    <citation type="submission" date="2020-08" db="EMBL/GenBank/DDBJ databases">
        <title>Sequencing the genomes of 1000 actinobacteria strains.</title>
        <authorList>
            <person name="Klenk H.-P."/>
        </authorList>
    </citation>
    <scope>NUCLEOTIDE SEQUENCE [LARGE SCALE GENOMIC DNA]</scope>
    <source>
        <strain evidence="2 3">DSM 45809</strain>
    </source>
</reference>
<dbReference type="PRINTS" id="PR00111">
    <property type="entry name" value="ABHYDROLASE"/>
</dbReference>
<protein>
    <submittedName>
        <fullName evidence="2">Pimeloyl-ACP methyl ester carboxylesterase</fullName>
    </submittedName>
</protein>
<proteinExistence type="predicted"/>
<feature type="domain" description="AB hydrolase-1" evidence="1">
    <location>
        <begin position="45"/>
        <end position="257"/>
    </location>
</feature>
<dbReference type="InterPro" id="IPR000073">
    <property type="entry name" value="AB_hydrolase_1"/>
</dbReference>
<dbReference type="InterPro" id="IPR050266">
    <property type="entry name" value="AB_hydrolase_sf"/>
</dbReference>
<dbReference type="Pfam" id="PF12697">
    <property type="entry name" value="Abhydrolase_6"/>
    <property type="match status" value="1"/>
</dbReference>
<dbReference type="PANTHER" id="PTHR43798:SF33">
    <property type="entry name" value="HYDROLASE, PUTATIVE (AFU_ORTHOLOGUE AFUA_2G14860)-RELATED"/>
    <property type="match status" value="1"/>
</dbReference>
<dbReference type="Proteomes" id="UP000546162">
    <property type="component" value="Unassembled WGS sequence"/>
</dbReference>
<dbReference type="Gene3D" id="3.40.50.1820">
    <property type="entry name" value="alpha/beta hydrolase"/>
    <property type="match status" value="1"/>
</dbReference>
<comment type="caution">
    <text evidence="2">The sequence shown here is derived from an EMBL/GenBank/DDBJ whole genome shotgun (WGS) entry which is preliminary data.</text>
</comment>
<evidence type="ECO:0000313" key="2">
    <source>
        <dbReference type="EMBL" id="MBB4743096.1"/>
    </source>
</evidence>
<sequence length="289" mass="31107">MTPVRWSPGDDGAMAERGWQDRRVEVQGRSVYVRMGPAVPGSIPLVHVHGFAISGKYLMPTARALAGRATTVVPDLPGYGRSADWGHPLGIPSLAWALLEILDALEMERVYLVGNSMGGPVSLEVAHSAPDRVAGIVLAAPAGGMHNQPLGRALLQLARDVTRESLRMMPVVLPDYLHFGPLNGLHLFSELMRFPAHERLLRTPVPTLAVIGSRDPLMPPLERVRELARLAPPHLSVVVIDGAAHAVNYSHPGELAHVIGCWLDGRDIADDPAQPGVARLLPIRPPSGE</sequence>
<dbReference type="RefSeq" id="WP_239177831.1">
    <property type="nucleotide sequence ID" value="NZ_BAABFG010000005.1"/>
</dbReference>
<gene>
    <name evidence="2" type="ORF">BJY16_006555</name>
</gene>
<name>A0A7W7H330_9ACTN</name>
<dbReference type="PANTHER" id="PTHR43798">
    <property type="entry name" value="MONOACYLGLYCEROL LIPASE"/>
    <property type="match status" value="1"/>
</dbReference>
<dbReference type="EMBL" id="JACHNB010000001">
    <property type="protein sequence ID" value="MBB4743096.1"/>
    <property type="molecule type" value="Genomic_DNA"/>
</dbReference>
<accession>A0A7W7H330</accession>